<dbReference type="OMA" id="LKNYHHM"/>
<reference evidence="1" key="1">
    <citation type="submission" date="2015-06" db="UniProtKB">
        <authorList>
            <consortium name="EnsemblPlants"/>
        </authorList>
    </citation>
    <scope>IDENTIFICATION</scope>
</reference>
<protein>
    <submittedName>
        <fullName evidence="1">Uncharacterized protein</fullName>
    </submittedName>
</protein>
<name>I1Q5H6_ORYGL</name>
<evidence type="ECO:0000313" key="2">
    <source>
        <dbReference type="Proteomes" id="UP000007306"/>
    </source>
</evidence>
<dbReference type="Gramene" id="ORGLA06G0238900.1">
    <property type="protein sequence ID" value="ORGLA06G0238900.1"/>
    <property type="gene ID" value="ORGLA06G0238900"/>
</dbReference>
<dbReference type="eggNOG" id="KOG2955">
    <property type="taxonomic scope" value="Eukaryota"/>
</dbReference>
<sequence length="108" mass="12085">QSFLNLLKASVPDGEISRNFSCIKIGGLFLRDTFSPPPCTLTQPSMQSVPQEPPPVSDFGQNFCSQIYPFENQLLRFTSGTPFMFPLLSSAHSFPITSKVCLKNYHHM</sequence>
<reference evidence="1 2" key="2">
    <citation type="submission" date="2018-04" db="EMBL/GenBank/DDBJ databases">
        <title>OglaRS2 (Oryza glaberrima Reference Sequence Version 2).</title>
        <authorList>
            <person name="Zhang J."/>
            <person name="Kudrna D."/>
            <person name="Lee S."/>
            <person name="Talag J."/>
            <person name="Rajasekar S."/>
            <person name="Wing R.A."/>
        </authorList>
    </citation>
    <scope>NUCLEOTIDE SEQUENCE [LARGE SCALE GENOMIC DNA]</scope>
    <source>
        <strain evidence="1 2">cv. IRGC 96717</strain>
    </source>
</reference>
<dbReference type="HOGENOM" id="CLU_2203795_0_0_1"/>
<dbReference type="EnsemblPlants" id="ORGLA06G0238900.1">
    <property type="protein sequence ID" value="ORGLA06G0238900.1"/>
    <property type="gene ID" value="ORGLA06G0238900"/>
</dbReference>
<organism evidence="1 2">
    <name type="scientific">Oryza glaberrima</name>
    <name type="common">African rice</name>
    <dbReference type="NCBI Taxonomy" id="4538"/>
    <lineage>
        <taxon>Eukaryota</taxon>
        <taxon>Viridiplantae</taxon>
        <taxon>Streptophyta</taxon>
        <taxon>Embryophyta</taxon>
        <taxon>Tracheophyta</taxon>
        <taxon>Spermatophyta</taxon>
        <taxon>Magnoliopsida</taxon>
        <taxon>Liliopsida</taxon>
        <taxon>Poales</taxon>
        <taxon>Poaceae</taxon>
        <taxon>BOP clade</taxon>
        <taxon>Oryzoideae</taxon>
        <taxon>Oryzeae</taxon>
        <taxon>Oryzinae</taxon>
        <taxon>Oryza</taxon>
    </lineage>
</organism>
<proteinExistence type="predicted"/>
<evidence type="ECO:0000313" key="1">
    <source>
        <dbReference type="EnsemblPlants" id="ORGLA06G0238900.1"/>
    </source>
</evidence>
<dbReference type="STRING" id="4538.I1Q5H6"/>
<keyword evidence="2" id="KW-1185">Reference proteome</keyword>
<dbReference type="Proteomes" id="UP000007306">
    <property type="component" value="Chromosome 6"/>
</dbReference>
<accession>I1Q5H6</accession>
<dbReference type="AlphaFoldDB" id="I1Q5H6"/>